<organism evidence="3 4">
    <name type="scientific">Cephalotrichum gorgonifer</name>
    <dbReference type="NCBI Taxonomy" id="2041049"/>
    <lineage>
        <taxon>Eukaryota</taxon>
        <taxon>Fungi</taxon>
        <taxon>Dikarya</taxon>
        <taxon>Ascomycota</taxon>
        <taxon>Pezizomycotina</taxon>
        <taxon>Sordariomycetes</taxon>
        <taxon>Hypocreomycetidae</taxon>
        <taxon>Microascales</taxon>
        <taxon>Microascaceae</taxon>
        <taxon>Cephalotrichum</taxon>
    </lineage>
</organism>
<evidence type="ECO:0000256" key="1">
    <source>
        <dbReference type="SAM" id="MobiDB-lite"/>
    </source>
</evidence>
<dbReference type="Gene3D" id="3.50.50.60">
    <property type="entry name" value="FAD/NAD(P)-binding domain"/>
    <property type="match status" value="1"/>
</dbReference>
<dbReference type="Gene3D" id="3.30.9.10">
    <property type="entry name" value="D-Amino Acid Oxidase, subunit A, domain 2"/>
    <property type="match status" value="1"/>
</dbReference>
<comment type="caution">
    <text evidence="3">The sequence shown here is derived from an EMBL/GenBank/DDBJ whole genome shotgun (WGS) entry which is preliminary data.</text>
</comment>
<dbReference type="InterPro" id="IPR036188">
    <property type="entry name" value="FAD/NAD-bd_sf"/>
</dbReference>
<gene>
    <name evidence="3" type="ORF">DNG_06225</name>
</gene>
<dbReference type="Pfam" id="PF01266">
    <property type="entry name" value="DAO"/>
    <property type="match status" value="1"/>
</dbReference>
<evidence type="ECO:0000313" key="3">
    <source>
        <dbReference type="EMBL" id="SPO03542.1"/>
    </source>
</evidence>
<accession>A0AAE8SX20</accession>
<feature type="region of interest" description="Disordered" evidence="1">
    <location>
        <begin position="476"/>
        <end position="499"/>
    </location>
</feature>
<evidence type="ECO:0000259" key="2">
    <source>
        <dbReference type="Pfam" id="PF01266"/>
    </source>
</evidence>
<name>A0AAE8SX20_9PEZI</name>
<feature type="compositionally biased region" description="Polar residues" evidence="1">
    <location>
        <begin position="9"/>
        <end position="21"/>
    </location>
</feature>
<reference evidence="3" key="1">
    <citation type="submission" date="2018-03" db="EMBL/GenBank/DDBJ databases">
        <authorList>
            <person name="Guldener U."/>
        </authorList>
    </citation>
    <scope>NUCLEOTIDE SEQUENCE</scope>
</reference>
<dbReference type="GO" id="GO:0005737">
    <property type="term" value="C:cytoplasm"/>
    <property type="evidence" value="ECO:0007669"/>
    <property type="project" value="TreeGrafter"/>
</dbReference>
<feature type="region of interest" description="Disordered" evidence="1">
    <location>
        <begin position="1"/>
        <end position="21"/>
    </location>
</feature>
<dbReference type="InterPro" id="IPR006076">
    <property type="entry name" value="FAD-dep_OxRdtase"/>
</dbReference>
<evidence type="ECO:0000313" key="4">
    <source>
        <dbReference type="Proteomes" id="UP001187682"/>
    </source>
</evidence>
<keyword evidence="4" id="KW-1185">Reference proteome</keyword>
<sequence length="499" mass="53446">MLPHPSPTPSYWTRSPISLQSSPPDFTQTPIVILGTGLTAVSVAYSLLPLTSAPVLVLDARSPCDGATGRNGGHCKVVPHEELSKLTPRFGAQRAAELVRFQMRHLASLREVCELVDAEAAGEKTEFREVETVDLYIDKEVFRDAKGNVETMRGVMPDVEVKVWEADEAREHFGANSRCHGAISYKAGALYPYRLVTGLWKYLLKRYPSRLAIIAHAPATSISVSPSPSAPFLIHTPSRTYSARHIIHATNAYASHLISSLRDRIVPVRAHMTSQRPGSLFPSLTSPGLRSWSVIYGQGFEYVTQRPSPDGKGDLLVGGGWARSPSGGADAIDVSADNDVEPFTARYLEGALRDLFAPKWGEGGGVELTWSGIIGVTPDSLPFVGRLGASATARVVPSSVTGTGAGRSVGKAGSGPAEWISAGYNGEGMVFAFLSGTALAAHVAGRESEEMPREPGMPAGKVSDWFPPELYISEERLSGDGVRRDPEGLFSCPPRGTSV</sequence>
<feature type="domain" description="FAD dependent oxidoreductase" evidence="2">
    <location>
        <begin position="31"/>
        <end position="441"/>
    </location>
</feature>
<feature type="compositionally biased region" description="Basic and acidic residues" evidence="1">
    <location>
        <begin position="476"/>
        <end position="487"/>
    </location>
</feature>
<dbReference type="Proteomes" id="UP001187682">
    <property type="component" value="Unassembled WGS sequence"/>
</dbReference>
<dbReference type="PANTHER" id="PTHR13847:SF213">
    <property type="entry name" value="DEPENDENT OXIDOREDUCTASE, PUTATIVE-RELATED"/>
    <property type="match status" value="1"/>
</dbReference>
<proteinExistence type="predicted"/>
<dbReference type="SUPFAM" id="SSF51905">
    <property type="entry name" value="FAD/NAD(P)-binding domain"/>
    <property type="match status" value="1"/>
</dbReference>
<dbReference type="EMBL" id="ONZQ02000008">
    <property type="protein sequence ID" value="SPO03542.1"/>
    <property type="molecule type" value="Genomic_DNA"/>
</dbReference>
<dbReference type="AlphaFoldDB" id="A0AAE8SX20"/>
<dbReference type="PANTHER" id="PTHR13847">
    <property type="entry name" value="SARCOSINE DEHYDROGENASE-RELATED"/>
    <property type="match status" value="1"/>
</dbReference>
<protein>
    <submittedName>
        <fullName evidence="3">Related to FAD dependent oxidoreductase</fullName>
    </submittedName>
</protein>